<evidence type="ECO:0000313" key="9">
    <source>
        <dbReference type="EMBL" id="HIW02860.1"/>
    </source>
</evidence>
<feature type="binding site" evidence="8">
    <location>
        <position position="64"/>
    </location>
    <ligand>
        <name>tRNA</name>
        <dbReference type="ChEBI" id="CHEBI:17843"/>
    </ligand>
</feature>
<name>A0A9D1Q080_9FIRM</name>
<comment type="function">
    <text evidence="8">Catalyzes the release of premature peptidyl moieties from peptidyl-tRNA molecules trapped in stalled 50S ribosomal subunits, and thus maintains levels of free tRNAs and 50S ribosomes.</text>
</comment>
<dbReference type="InterPro" id="IPR018171">
    <property type="entry name" value="Pept_tRNA_hydro_CS"/>
</dbReference>
<comment type="catalytic activity">
    <reaction evidence="6 8">
        <text>an N-acyl-L-alpha-aminoacyl-tRNA + H2O = an N-acyl-L-amino acid + a tRNA + H(+)</text>
        <dbReference type="Rhea" id="RHEA:54448"/>
        <dbReference type="Rhea" id="RHEA-COMP:10123"/>
        <dbReference type="Rhea" id="RHEA-COMP:13883"/>
        <dbReference type="ChEBI" id="CHEBI:15377"/>
        <dbReference type="ChEBI" id="CHEBI:15378"/>
        <dbReference type="ChEBI" id="CHEBI:59874"/>
        <dbReference type="ChEBI" id="CHEBI:78442"/>
        <dbReference type="ChEBI" id="CHEBI:138191"/>
        <dbReference type="EC" id="3.1.1.29"/>
    </reaction>
</comment>
<dbReference type="AlphaFoldDB" id="A0A9D1Q080"/>
<dbReference type="GO" id="GO:0072344">
    <property type="term" value="P:rescue of stalled ribosome"/>
    <property type="evidence" value="ECO:0007669"/>
    <property type="project" value="UniProtKB-UniRule"/>
</dbReference>
<comment type="subcellular location">
    <subcellularLocation>
        <location evidence="8">Cytoplasm</location>
    </subcellularLocation>
</comment>
<comment type="subunit">
    <text evidence="8">Monomer.</text>
</comment>
<dbReference type="InterPro" id="IPR001328">
    <property type="entry name" value="Pept_tRNA_hydro"/>
</dbReference>
<comment type="function">
    <text evidence="8">Hydrolyzes ribosome-free peptidyl-tRNAs (with 1 or more amino acids incorporated), which drop off the ribosome during protein synthesis, or as a result of ribosome stalling.</text>
</comment>
<reference evidence="9" key="2">
    <citation type="submission" date="2021-04" db="EMBL/GenBank/DDBJ databases">
        <authorList>
            <person name="Gilroy R."/>
        </authorList>
    </citation>
    <scope>NUCLEOTIDE SEQUENCE</scope>
    <source>
        <strain evidence="9">12435</strain>
    </source>
</reference>
<feature type="binding site" evidence="8">
    <location>
        <position position="14"/>
    </location>
    <ligand>
        <name>tRNA</name>
        <dbReference type="ChEBI" id="CHEBI:17843"/>
    </ligand>
</feature>
<dbReference type="HAMAP" id="MF_00083">
    <property type="entry name" value="Pept_tRNA_hydro_bact"/>
    <property type="match status" value="1"/>
</dbReference>
<dbReference type="PANTHER" id="PTHR17224">
    <property type="entry name" value="PEPTIDYL-TRNA HYDROLASE"/>
    <property type="match status" value="1"/>
</dbReference>
<organism evidence="9 10">
    <name type="scientific">Candidatus Protoclostridium stercorigallinarum</name>
    <dbReference type="NCBI Taxonomy" id="2838741"/>
    <lineage>
        <taxon>Bacteria</taxon>
        <taxon>Bacillati</taxon>
        <taxon>Bacillota</taxon>
        <taxon>Clostridia</taxon>
        <taxon>Candidatus Protoclostridium</taxon>
    </lineage>
</organism>
<dbReference type="InterPro" id="IPR036416">
    <property type="entry name" value="Pept_tRNA_hydro_sf"/>
</dbReference>
<dbReference type="EMBL" id="DXHS01000094">
    <property type="protein sequence ID" value="HIW02860.1"/>
    <property type="molecule type" value="Genomic_DNA"/>
</dbReference>
<keyword evidence="3 8" id="KW-0378">Hydrolase</keyword>
<feature type="binding site" evidence="8">
    <location>
        <position position="112"/>
    </location>
    <ligand>
        <name>tRNA</name>
        <dbReference type="ChEBI" id="CHEBI:17843"/>
    </ligand>
</feature>
<feature type="binding site" evidence="8">
    <location>
        <position position="66"/>
    </location>
    <ligand>
        <name>tRNA</name>
        <dbReference type="ChEBI" id="CHEBI:17843"/>
    </ligand>
</feature>
<evidence type="ECO:0000256" key="2">
    <source>
        <dbReference type="ARBA" id="ARBA00022555"/>
    </source>
</evidence>
<accession>A0A9D1Q080</accession>
<evidence type="ECO:0000256" key="3">
    <source>
        <dbReference type="ARBA" id="ARBA00022801"/>
    </source>
</evidence>
<dbReference type="GO" id="GO:0006515">
    <property type="term" value="P:protein quality control for misfolded or incompletely synthesized proteins"/>
    <property type="evidence" value="ECO:0007669"/>
    <property type="project" value="UniProtKB-UniRule"/>
</dbReference>
<feature type="site" description="Discriminates between blocked and unblocked aminoacyl-tRNA" evidence="8">
    <location>
        <position position="9"/>
    </location>
</feature>
<dbReference type="Gene3D" id="3.40.50.1470">
    <property type="entry name" value="Peptidyl-tRNA hydrolase"/>
    <property type="match status" value="1"/>
</dbReference>
<evidence type="ECO:0000256" key="8">
    <source>
        <dbReference type="HAMAP-Rule" id="MF_00083"/>
    </source>
</evidence>
<dbReference type="GO" id="GO:0000049">
    <property type="term" value="F:tRNA binding"/>
    <property type="evidence" value="ECO:0007669"/>
    <property type="project" value="UniProtKB-UniRule"/>
</dbReference>
<dbReference type="Proteomes" id="UP000823990">
    <property type="component" value="Unassembled WGS sequence"/>
</dbReference>
<sequence>MKIVVGLGNPGDKYAYTYHNVGFLALDIIADDLGINIKDAECDSLTGVKNIGGERVVLAKPQTFMNLSGRAVKQLLGRYKASPADLLVVYDDIDIEKGKFRFRERGSAGTHNGMRDIISALGSGDFARLRIGTGKVPENIPLVSYVLMNMTDDDRALIGGAAKEAAAKAVEWLRSKDR</sequence>
<feature type="active site" description="Proton acceptor" evidence="8">
    <location>
        <position position="19"/>
    </location>
</feature>
<evidence type="ECO:0000256" key="5">
    <source>
        <dbReference type="ARBA" id="ARBA00038063"/>
    </source>
</evidence>
<dbReference type="FunFam" id="3.40.50.1470:FF:000001">
    <property type="entry name" value="Peptidyl-tRNA hydrolase"/>
    <property type="match status" value="1"/>
</dbReference>
<dbReference type="Pfam" id="PF01195">
    <property type="entry name" value="Pept_tRNA_hydro"/>
    <property type="match status" value="1"/>
</dbReference>
<keyword evidence="4 8" id="KW-0694">RNA-binding</keyword>
<comment type="caution">
    <text evidence="9">The sequence shown here is derived from an EMBL/GenBank/DDBJ whole genome shotgun (WGS) entry which is preliminary data.</text>
</comment>
<evidence type="ECO:0000313" key="10">
    <source>
        <dbReference type="Proteomes" id="UP000823990"/>
    </source>
</evidence>
<gene>
    <name evidence="8 9" type="primary">pth</name>
    <name evidence="9" type="ORF">H9892_05930</name>
</gene>
<keyword evidence="2 8" id="KW-0820">tRNA-binding</keyword>
<dbReference type="PANTHER" id="PTHR17224:SF1">
    <property type="entry name" value="PEPTIDYL-TRNA HYDROLASE"/>
    <property type="match status" value="1"/>
</dbReference>
<proteinExistence type="inferred from homology"/>
<evidence type="ECO:0000256" key="1">
    <source>
        <dbReference type="ARBA" id="ARBA00013260"/>
    </source>
</evidence>
<evidence type="ECO:0000256" key="4">
    <source>
        <dbReference type="ARBA" id="ARBA00022884"/>
    </source>
</evidence>
<dbReference type="GO" id="GO:0004045">
    <property type="term" value="F:peptidyl-tRNA hydrolase activity"/>
    <property type="evidence" value="ECO:0007669"/>
    <property type="project" value="UniProtKB-UniRule"/>
</dbReference>
<dbReference type="NCBIfam" id="TIGR00447">
    <property type="entry name" value="pth"/>
    <property type="match status" value="1"/>
</dbReference>
<evidence type="ECO:0000256" key="7">
    <source>
        <dbReference type="ARBA" id="ARBA00050038"/>
    </source>
</evidence>
<dbReference type="GO" id="GO:0005737">
    <property type="term" value="C:cytoplasm"/>
    <property type="evidence" value="ECO:0007669"/>
    <property type="project" value="UniProtKB-SubCell"/>
</dbReference>
<dbReference type="SUPFAM" id="SSF53178">
    <property type="entry name" value="Peptidyl-tRNA hydrolase-like"/>
    <property type="match status" value="1"/>
</dbReference>
<reference evidence="9" key="1">
    <citation type="journal article" date="2021" name="PeerJ">
        <title>Extensive microbial diversity within the chicken gut microbiome revealed by metagenomics and culture.</title>
        <authorList>
            <person name="Gilroy R."/>
            <person name="Ravi A."/>
            <person name="Getino M."/>
            <person name="Pursley I."/>
            <person name="Horton D.L."/>
            <person name="Alikhan N.F."/>
            <person name="Baker D."/>
            <person name="Gharbi K."/>
            <person name="Hall N."/>
            <person name="Watson M."/>
            <person name="Adriaenssens E.M."/>
            <person name="Foster-Nyarko E."/>
            <person name="Jarju S."/>
            <person name="Secka A."/>
            <person name="Antonio M."/>
            <person name="Oren A."/>
            <person name="Chaudhuri R.R."/>
            <person name="La Ragione R."/>
            <person name="Hildebrand F."/>
            <person name="Pallen M.J."/>
        </authorList>
    </citation>
    <scope>NUCLEOTIDE SEQUENCE</scope>
    <source>
        <strain evidence="9">12435</strain>
    </source>
</reference>
<evidence type="ECO:0000256" key="6">
    <source>
        <dbReference type="ARBA" id="ARBA00048707"/>
    </source>
</evidence>
<keyword evidence="8" id="KW-0963">Cytoplasm</keyword>
<comment type="similarity">
    <text evidence="5 8">Belongs to the PTH family.</text>
</comment>
<feature type="site" description="Stabilizes the basic form of H active site to accept a proton" evidence="8">
    <location>
        <position position="91"/>
    </location>
</feature>
<dbReference type="PROSITE" id="PS01196">
    <property type="entry name" value="PEPT_TRNA_HYDROL_2"/>
    <property type="match status" value="1"/>
</dbReference>
<dbReference type="CDD" id="cd00462">
    <property type="entry name" value="PTH"/>
    <property type="match status" value="1"/>
</dbReference>
<protein>
    <recommendedName>
        <fullName evidence="7 8">Peptidyl-tRNA hydrolase</fullName>
        <shortName evidence="8">Pth</shortName>
        <ecNumber evidence="1 8">3.1.1.29</ecNumber>
    </recommendedName>
</protein>
<dbReference type="EC" id="3.1.1.29" evidence="1 8"/>